<reference evidence="2" key="1">
    <citation type="submission" date="2020-11" db="EMBL/GenBank/DDBJ databases">
        <authorList>
            <person name="Tran Van P."/>
        </authorList>
    </citation>
    <scope>NUCLEOTIDE SEQUENCE</scope>
</reference>
<dbReference type="AlphaFoldDB" id="A0A7R9EC94"/>
<evidence type="ECO:0000313" key="2">
    <source>
        <dbReference type="EMBL" id="CAD7431050.1"/>
    </source>
</evidence>
<feature type="coiled-coil region" evidence="1">
    <location>
        <begin position="151"/>
        <end position="178"/>
    </location>
</feature>
<dbReference type="EMBL" id="OB794770">
    <property type="protein sequence ID" value="CAD7431050.1"/>
    <property type="molecule type" value="Genomic_DNA"/>
</dbReference>
<proteinExistence type="predicted"/>
<accession>A0A7R9EC94</accession>
<name>A0A7R9EC94_9NEOP</name>
<keyword evidence="1" id="KW-0175">Coiled coil</keyword>
<sequence length="246" mass="27468">MEAEPNNRPLSGMCLQAADNPGKTTVDVREGRDMPYVIEVVMHMSRQVIDKIKYFLIEIMSPSAVVCKAPTDSLFCYFKFNNREDVLRGMEYFLSRPMGFDWHPLAKVKVDGKLVLVEDVNKPECFNKLEGLITAGNYYLDGAPVTRKECQRQVELKCEAARREISALNNALETTLRSIVRYRTKGLVFRLEDMRCRVPAGCLSDSYIVGECTLSLPGRLGTSSFLSLPGRLGTGSSLSLPGRLGT</sequence>
<organism evidence="2">
    <name type="scientific">Timema monikensis</name>
    <dbReference type="NCBI Taxonomy" id="170555"/>
    <lineage>
        <taxon>Eukaryota</taxon>
        <taxon>Metazoa</taxon>
        <taxon>Ecdysozoa</taxon>
        <taxon>Arthropoda</taxon>
        <taxon>Hexapoda</taxon>
        <taxon>Insecta</taxon>
        <taxon>Pterygota</taxon>
        <taxon>Neoptera</taxon>
        <taxon>Polyneoptera</taxon>
        <taxon>Phasmatodea</taxon>
        <taxon>Timematodea</taxon>
        <taxon>Timematoidea</taxon>
        <taxon>Timematidae</taxon>
        <taxon>Timema</taxon>
    </lineage>
</organism>
<gene>
    <name evidence="2" type="ORF">TMSB3V08_LOCUS7794</name>
</gene>
<protein>
    <submittedName>
        <fullName evidence="2">Uncharacterized protein</fullName>
    </submittedName>
</protein>
<evidence type="ECO:0000256" key="1">
    <source>
        <dbReference type="SAM" id="Coils"/>
    </source>
</evidence>